<gene>
    <name evidence="5" type="ORF">ERS852456_02282</name>
</gene>
<evidence type="ECO:0000313" key="5">
    <source>
        <dbReference type="EMBL" id="CUO34005.1"/>
    </source>
</evidence>
<dbReference type="SUPFAM" id="SSF52540">
    <property type="entry name" value="P-loop containing nucleoside triphosphate hydrolases"/>
    <property type="match status" value="1"/>
</dbReference>
<feature type="coiled-coil region" evidence="4">
    <location>
        <begin position="420"/>
        <end position="454"/>
    </location>
</feature>
<sequence length="1121" mass="130240">MKQPKKIFTRMLINNWGGISHKMLEFHEYVNLFSGKSGSGKSTVMDAIQVVLYGSVSANFLNKAADDSKNKRSVLSYLRGAQKDGTANRGDVDFCSQIVLEIEDTATHIVTCVGAAFEVAKGDTDLKKYTYFSHSGRIPKDEYLENNVPYSIAQIRKLTEERSRSADNRGRGEVNKVYPSKEAYLYTLYGEIFGQVEQGRMITMEKSAIALKMTSGTGQFIRDYMFPKTKEDTVATISEQLGAYREIKERVEDLEKRIEMLDKIQVYDRELTNVRAEKVRTETVLKCIDIEENIIRLKGRESELESVEKEADEAKKEQKILQDELQTIRDERARVQAELNNSDYGKKEQELKDLEYRIALLADNSAQWRQIVKGLKRWEEEDVVTDYVSNRALQLIQEIRGGALTEKLCKELRTHLDLALDNITNELSELRISIHETEKDIKEKQDAVEDLQNDRKPYPLELKKARQELQRALSDRYGRKIEVHIFADLFDITDEKWKNAIEGRLGRIKKSMITEPAYALDAAKIFRRMQQFEEVDLINSEAVQKDSPEADENSLYEAVHAESGYVDRCLKRYLGRIQKCETVEELSTVKDGVTPDCYSYSGYMFRHLRRKDYTKNACIGTKVSKAKLRELQEEIIDLQSSLIADRQTEESLKEARQFERFGQEPEHLMRLAGAADELADHYRRQDRLKEEIKELKNGTLAAELQAKTKELTSRIEEKEQAAGRLREKEIETGKKKGKLEEKIKALKERLDFLMKGYVPNDEIFAEVRSALETKSEAAYKKEMTVMAERLFEKEIKLQDERIKSRNAFNNTYPAYGFSGVEHDNEVYDKVLERCRKDFEPKYKEEFEKQYELVYHSLRDNVIATIHGEIKSAYRHRRQINKMLSQIRFSDSIYQIDISPAKNENGQFYEMLMAEELDSKVIDHSGFDGQMSLMEDEFFRKYERKIGLLTEKFMPSREEDGAGREKHKNEMERFADYRNYLDFNMYEQSIDENGIEKKNYVDDMAGVDSGGEGQNPKYVALLAGFAMLYMQQSNRDSKIRLVLLDEAFSKMDKERSEVCLKYARELELQLIVCVPDERLQSLIRNVDSVYGFRRFRNQVTMMHIDKGNYLDMIAGESRSEEV</sequence>
<evidence type="ECO:0000256" key="2">
    <source>
        <dbReference type="ARBA" id="ARBA00011322"/>
    </source>
</evidence>
<dbReference type="PANTHER" id="PTHR32114">
    <property type="entry name" value="ABC TRANSPORTER ABCH.3"/>
    <property type="match status" value="1"/>
</dbReference>
<keyword evidence="4" id="KW-0175">Coiled coil</keyword>
<accession>A0A174ECM4</accession>
<evidence type="ECO:0000256" key="3">
    <source>
        <dbReference type="ARBA" id="ARBA00013368"/>
    </source>
</evidence>
<dbReference type="EMBL" id="CYZO01000034">
    <property type="protein sequence ID" value="CUO34005.1"/>
    <property type="molecule type" value="Genomic_DNA"/>
</dbReference>
<dbReference type="AlphaFoldDB" id="A0A174ECM4"/>
<name>A0A174ECM4_9FIRM</name>
<dbReference type="Proteomes" id="UP000095787">
    <property type="component" value="Unassembled WGS sequence"/>
</dbReference>
<dbReference type="Pfam" id="PF13555">
    <property type="entry name" value="AAA_29"/>
    <property type="match status" value="1"/>
</dbReference>
<comment type="similarity">
    <text evidence="1">Belongs to the SMC family. SbcC subfamily.</text>
</comment>
<dbReference type="InterPro" id="IPR027417">
    <property type="entry name" value="P-loop_NTPase"/>
</dbReference>
<evidence type="ECO:0000313" key="6">
    <source>
        <dbReference type="Proteomes" id="UP000095787"/>
    </source>
</evidence>
<proteinExistence type="inferred from homology"/>
<evidence type="ECO:0000256" key="4">
    <source>
        <dbReference type="SAM" id="Coils"/>
    </source>
</evidence>
<feature type="coiled-coil region" evidence="4">
    <location>
        <begin position="237"/>
        <end position="264"/>
    </location>
</feature>
<protein>
    <recommendedName>
        <fullName evidence="3">Nuclease SbcCD subunit C</fullName>
    </recommendedName>
</protein>
<dbReference type="PANTHER" id="PTHR32114:SF2">
    <property type="entry name" value="ABC TRANSPORTER ABCH.3"/>
    <property type="match status" value="1"/>
</dbReference>
<dbReference type="RefSeq" id="WP_055159335.1">
    <property type="nucleotide sequence ID" value="NZ_CYZO01000034.1"/>
</dbReference>
<dbReference type="Gene3D" id="3.40.50.300">
    <property type="entry name" value="P-loop containing nucleotide triphosphate hydrolases"/>
    <property type="match status" value="2"/>
</dbReference>
<reference evidence="5 6" key="1">
    <citation type="submission" date="2015-09" db="EMBL/GenBank/DDBJ databases">
        <authorList>
            <consortium name="Pathogen Informatics"/>
        </authorList>
    </citation>
    <scope>NUCLEOTIDE SEQUENCE [LARGE SCALE GENOMIC DNA]</scope>
    <source>
        <strain evidence="5 6">2789STDY5834841</strain>
    </source>
</reference>
<feature type="coiled-coil region" evidence="4">
    <location>
        <begin position="297"/>
        <end position="364"/>
    </location>
</feature>
<evidence type="ECO:0000256" key="1">
    <source>
        <dbReference type="ARBA" id="ARBA00006930"/>
    </source>
</evidence>
<comment type="subunit">
    <text evidence="2">Heterodimer of SbcC and SbcD.</text>
</comment>
<organism evidence="5 6">
    <name type="scientific">[Ruminococcus] torques</name>
    <dbReference type="NCBI Taxonomy" id="33039"/>
    <lineage>
        <taxon>Bacteria</taxon>
        <taxon>Bacillati</taxon>
        <taxon>Bacillota</taxon>
        <taxon>Clostridia</taxon>
        <taxon>Lachnospirales</taxon>
        <taxon>Lachnospiraceae</taxon>
        <taxon>Mediterraneibacter</taxon>
    </lineage>
</organism>
<dbReference type="Pfam" id="PF13558">
    <property type="entry name" value="SbcC_Walker_B"/>
    <property type="match status" value="1"/>
</dbReference>
<feature type="coiled-coil region" evidence="4">
    <location>
        <begin position="671"/>
        <end position="756"/>
    </location>
</feature>